<reference evidence="1" key="2">
    <citation type="submission" date="2014-08" db="EMBL/GenBank/DDBJ databases">
        <title>Exploiting Issatchenkia orientalis SD108 for Succinic Acid Production.</title>
        <authorList>
            <person name="Xiao H."/>
            <person name="Shao Z."/>
            <person name="Jiang Y."/>
            <person name="Dole S."/>
            <person name="Zhao H."/>
        </authorList>
    </citation>
    <scope>NUCLEOTIDE SEQUENCE [LARGE SCALE GENOMIC DNA]</scope>
    <source>
        <strain evidence="1">SD108</strain>
    </source>
</reference>
<dbReference type="HOGENOM" id="CLU_1219836_0_0_1"/>
<reference evidence="2 4" key="3">
    <citation type="submission" date="2017-05" db="EMBL/GenBank/DDBJ databases">
        <title>The Genome Sequence of Candida krusei Ckrusei653.</title>
        <authorList>
            <person name="Cuomo C."/>
            <person name="Forche A."/>
            <person name="Young S."/>
            <person name="Abouelleil A."/>
            <person name="Cao P."/>
            <person name="Chapman S."/>
            <person name="Cusick C."/>
            <person name="Shea T."/>
            <person name="Nusbaum C."/>
            <person name="Birren B."/>
        </authorList>
    </citation>
    <scope>NUCLEOTIDE SEQUENCE [LARGE SCALE GENOMIC DNA]</scope>
    <source>
        <strain evidence="2 4">Ckrusei653</strain>
    </source>
</reference>
<evidence type="ECO:0000313" key="3">
    <source>
        <dbReference type="Proteomes" id="UP000029867"/>
    </source>
</evidence>
<dbReference type="EMBL" id="JQFK01000245">
    <property type="protein sequence ID" value="KGK35922.1"/>
    <property type="molecule type" value="Genomic_DNA"/>
</dbReference>
<organism evidence="1 3">
    <name type="scientific">Pichia kudriavzevii</name>
    <name type="common">Yeast</name>
    <name type="synonym">Issatchenkia orientalis</name>
    <dbReference type="NCBI Taxonomy" id="4909"/>
    <lineage>
        <taxon>Eukaryota</taxon>
        <taxon>Fungi</taxon>
        <taxon>Dikarya</taxon>
        <taxon>Ascomycota</taxon>
        <taxon>Saccharomycotina</taxon>
        <taxon>Pichiomycetes</taxon>
        <taxon>Pichiales</taxon>
        <taxon>Pichiaceae</taxon>
        <taxon>Pichia</taxon>
    </lineage>
</organism>
<accession>A0A099NVI2</accession>
<sequence>MYKQVARLQAVARYSTEPKAAPPSFFHNQSVIPLKHGEAVKGATVAPDTVESGPKAMSLAAPAAPAAPLKPPTVFGGTSNGRDSQDYFSSYKEFCRGMAYLGVGIGVVYFMFDQHERLDESERHMKVMRKKQRELATQMQTYKSKLNKMAVENAKKNVIVQGKMQMHIALLRQQLEKAGMKPVSIEEAVDKFQESVKVEVVGNAVSLWVPGEDDIKRSIPDPHEYKK</sequence>
<dbReference type="Proteomes" id="UP000029867">
    <property type="component" value="Unassembled WGS sequence"/>
</dbReference>
<proteinExistence type="predicted"/>
<evidence type="ECO:0000313" key="2">
    <source>
        <dbReference type="EMBL" id="OUT21840.1"/>
    </source>
</evidence>
<dbReference type="VEuPathDB" id="FungiDB:C5L36_0E04170"/>
<protein>
    <submittedName>
        <fullName evidence="1">Uncharacterized protein</fullName>
    </submittedName>
</protein>
<name>A0A099NVI2_PICKU</name>
<evidence type="ECO:0000313" key="4">
    <source>
        <dbReference type="Proteomes" id="UP000195871"/>
    </source>
</evidence>
<evidence type="ECO:0000313" key="1">
    <source>
        <dbReference type="EMBL" id="KGK35922.1"/>
    </source>
</evidence>
<reference evidence="3" key="1">
    <citation type="journal article" date="2014" name="Microb. Cell Fact.">
        <title>Exploiting Issatchenkia orientalis SD108 for succinic acid production.</title>
        <authorList>
            <person name="Xiao H."/>
            <person name="Shao Z."/>
            <person name="Jiang Y."/>
            <person name="Dole S."/>
            <person name="Zhao H."/>
        </authorList>
    </citation>
    <scope>NUCLEOTIDE SEQUENCE [LARGE SCALE GENOMIC DNA]</scope>
    <source>
        <strain evidence="3">SD108</strain>
    </source>
</reference>
<comment type="caution">
    <text evidence="1">The sequence shown here is derived from an EMBL/GenBank/DDBJ whole genome shotgun (WGS) entry which is preliminary data.</text>
</comment>
<dbReference type="AlphaFoldDB" id="A0A099NVI2"/>
<dbReference type="Proteomes" id="UP000195871">
    <property type="component" value="Unassembled WGS sequence"/>
</dbReference>
<dbReference type="EMBL" id="NHMM01000004">
    <property type="protein sequence ID" value="OUT21840.1"/>
    <property type="molecule type" value="Genomic_DNA"/>
</dbReference>
<gene>
    <name evidence="2" type="ORF">CAS74_002819</name>
    <name evidence="1" type="ORF">JL09_g4928</name>
</gene>